<dbReference type="CDD" id="cd00047">
    <property type="entry name" value="PTPc"/>
    <property type="match status" value="1"/>
</dbReference>
<dbReference type="Proteomes" id="UP000005408">
    <property type="component" value="Unassembled WGS sequence"/>
</dbReference>
<evidence type="ECO:0000259" key="6">
    <source>
        <dbReference type="PROSITE" id="PS50055"/>
    </source>
</evidence>
<dbReference type="Pfam" id="PF00102">
    <property type="entry name" value="Y_phosphatase"/>
    <property type="match status" value="2"/>
</dbReference>
<feature type="domain" description="Tyrosine specific protein phosphatases" evidence="7">
    <location>
        <begin position="528"/>
        <end position="597"/>
    </location>
</feature>
<dbReference type="Gene3D" id="3.90.190.10">
    <property type="entry name" value="Protein tyrosine phosphatase superfamily"/>
    <property type="match status" value="2"/>
</dbReference>
<evidence type="ECO:0000256" key="4">
    <source>
        <dbReference type="ARBA" id="ARBA00022912"/>
    </source>
</evidence>
<keyword evidence="9" id="KW-1185">Reference proteome</keyword>
<dbReference type="PROSITE" id="PS00383">
    <property type="entry name" value="TYR_PHOSPHATASE_1"/>
    <property type="match status" value="1"/>
</dbReference>
<dbReference type="PROSITE" id="PS50056">
    <property type="entry name" value="TYR_PHOSPHATASE_2"/>
    <property type="match status" value="2"/>
</dbReference>
<accession>A0A8W8NYN7</accession>
<dbReference type="InterPro" id="IPR003595">
    <property type="entry name" value="Tyr_Pase_cat"/>
</dbReference>
<dbReference type="EnsemblMetazoa" id="G8257.1">
    <property type="protein sequence ID" value="G8257.1:cds"/>
    <property type="gene ID" value="G8257"/>
</dbReference>
<dbReference type="SMART" id="SM00404">
    <property type="entry name" value="PTPc_motif"/>
    <property type="match status" value="2"/>
</dbReference>
<evidence type="ECO:0000313" key="8">
    <source>
        <dbReference type="EnsemblMetazoa" id="G8257.1:cds"/>
    </source>
</evidence>
<proteinExistence type="inferred from homology"/>
<dbReference type="EC" id="3.1.3.48" evidence="2"/>
<name>A0A8W8NYN7_MAGGI</name>
<dbReference type="AlphaFoldDB" id="A0A8W8NYN7"/>
<dbReference type="SMART" id="SM00194">
    <property type="entry name" value="PTPc"/>
    <property type="match status" value="2"/>
</dbReference>
<evidence type="ECO:0000256" key="1">
    <source>
        <dbReference type="ARBA" id="ARBA00009580"/>
    </source>
</evidence>
<dbReference type="InterPro" id="IPR016130">
    <property type="entry name" value="Tyr_Pase_AS"/>
</dbReference>
<dbReference type="GO" id="GO:0004725">
    <property type="term" value="F:protein tyrosine phosphatase activity"/>
    <property type="evidence" value="ECO:0007669"/>
    <property type="project" value="UniProtKB-EC"/>
</dbReference>
<comment type="similarity">
    <text evidence="1">Belongs to the protein-tyrosine phosphatase family.</text>
</comment>
<reference evidence="8" key="1">
    <citation type="submission" date="2022-08" db="UniProtKB">
        <authorList>
            <consortium name="EnsemblMetazoa"/>
        </authorList>
    </citation>
    <scope>IDENTIFICATION</scope>
    <source>
        <strain evidence="8">05x7-T-G4-1.051#20</strain>
    </source>
</reference>
<feature type="domain" description="Tyrosine-protein phosphatase" evidence="6">
    <location>
        <begin position="93"/>
        <end position="338"/>
    </location>
</feature>
<feature type="domain" description="Tyrosine specific protein phosphatases" evidence="7">
    <location>
        <begin position="264"/>
        <end position="336"/>
    </location>
</feature>
<keyword evidence="3" id="KW-0378">Hydrolase</keyword>
<feature type="domain" description="Tyrosine-protein phosphatase" evidence="6">
    <location>
        <begin position="381"/>
        <end position="606"/>
    </location>
</feature>
<dbReference type="InterPro" id="IPR000242">
    <property type="entry name" value="PTP_cat"/>
</dbReference>
<dbReference type="PANTHER" id="PTHR19134">
    <property type="entry name" value="RECEPTOR-TYPE TYROSINE-PROTEIN PHOSPHATASE"/>
    <property type="match status" value="1"/>
</dbReference>
<evidence type="ECO:0000256" key="2">
    <source>
        <dbReference type="ARBA" id="ARBA00013064"/>
    </source>
</evidence>
<dbReference type="FunFam" id="3.90.190.10:FF:000102">
    <property type="entry name" value="Receptor-type tyrosine-protein phosphatase"/>
    <property type="match status" value="1"/>
</dbReference>
<dbReference type="InterPro" id="IPR000387">
    <property type="entry name" value="Tyr_Pase_dom"/>
</dbReference>
<evidence type="ECO:0000256" key="5">
    <source>
        <dbReference type="ARBA" id="ARBA00051722"/>
    </source>
</evidence>
<dbReference type="PROSITE" id="PS50055">
    <property type="entry name" value="TYR_PHOSPHATASE_PTP"/>
    <property type="match status" value="2"/>
</dbReference>
<dbReference type="SUPFAM" id="SSF52799">
    <property type="entry name" value="(Phosphotyrosine protein) phosphatases II"/>
    <property type="match status" value="2"/>
</dbReference>
<sequence>MQNLSTYCQKSNFEESRNLPSSLNMKCTHGKTSKKASNSNVFKDKNTFVNEKVHAGNQIDDVFQIKEHCTIDIDVTELGKVIEGNKKNDDSGFKKEYASLLYGDQYPCNIGKLPGNITKNRFKTILPYDHSRITLERKCSDYINANYIDGIGQENDYIATQGPKQNTVNDFWVMVWQEKVAQIVMLTNLVEETKTKCIQYWPDLEASMDCDILTLKTTEERRYAYYVIRRLNVKHRQKHENRTVTHYHFTAWPDHGVPDPICLLLFHNHVERTKRTSYGGPTIVHCSAGIGRTGTYIAVDALYKESQRNNKINIAEYVKDMREKRMNMVQTCNTMEFLQKLEAAKIDLPANDSLIRKEVQRLLTVQPQYTEADYKLASDYRDMSSSVLPMDKYVLFLTSTVSKRGNYINAISVPSFTNRDKFIITHYQNPADAVDFLRLITDHESEVVVCMDPLSSVESAEQWLPTITKAKSLRPFKIELQEEHKTEIRCRKIRISHKGIEDKECLVEFVEPLYNFNLKESQTASQILGLVSLVEKIETDNPITVVSRDGAALCGVFCVVYNLIQQLTMDEEIDVFSAVRLLQTRRPELCNSLEEYELIHEALYRFIKSQKEEHIYYNQ</sequence>
<organism evidence="8 9">
    <name type="scientific">Magallana gigas</name>
    <name type="common">Pacific oyster</name>
    <name type="synonym">Crassostrea gigas</name>
    <dbReference type="NCBI Taxonomy" id="29159"/>
    <lineage>
        <taxon>Eukaryota</taxon>
        <taxon>Metazoa</taxon>
        <taxon>Spiralia</taxon>
        <taxon>Lophotrochozoa</taxon>
        <taxon>Mollusca</taxon>
        <taxon>Bivalvia</taxon>
        <taxon>Autobranchia</taxon>
        <taxon>Pteriomorphia</taxon>
        <taxon>Ostreida</taxon>
        <taxon>Ostreoidea</taxon>
        <taxon>Ostreidae</taxon>
        <taxon>Magallana</taxon>
    </lineage>
</organism>
<dbReference type="PRINTS" id="PR00700">
    <property type="entry name" value="PRTYPHPHTASE"/>
</dbReference>
<protein>
    <recommendedName>
        <fullName evidence="2">protein-tyrosine-phosphatase</fullName>
        <ecNumber evidence="2">3.1.3.48</ecNumber>
    </recommendedName>
</protein>
<dbReference type="InterPro" id="IPR029021">
    <property type="entry name" value="Prot-tyrosine_phosphatase-like"/>
</dbReference>
<keyword evidence="4" id="KW-0904">Protein phosphatase</keyword>
<dbReference type="PANTHER" id="PTHR19134:SF562">
    <property type="entry name" value="PROTEIN-TYROSINE-PHOSPHATASE"/>
    <property type="match status" value="1"/>
</dbReference>
<evidence type="ECO:0000313" key="9">
    <source>
        <dbReference type="Proteomes" id="UP000005408"/>
    </source>
</evidence>
<evidence type="ECO:0000259" key="7">
    <source>
        <dbReference type="PROSITE" id="PS50056"/>
    </source>
</evidence>
<comment type="catalytic activity">
    <reaction evidence="5">
        <text>O-phospho-L-tyrosyl-[protein] + H2O = L-tyrosyl-[protein] + phosphate</text>
        <dbReference type="Rhea" id="RHEA:10684"/>
        <dbReference type="Rhea" id="RHEA-COMP:10136"/>
        <dbReference type="Rhea" id="RHEA-COMP:20101"/>
        <dbReference type="ChEBI" id="CHEBI:15377"/>
        <dbReference type="ChEBI" id="CHEBI:43474"/>
        <dbReference type="ChEBI" id="CHEBI:46858"/>
        <dbReference type="ChEBI" id="CHEBI:61978"/>
        <dbReference type="EC" id="3.1.3.48"/>
    </reaction>
</comment>
<evidence type="ECO:0000256" key="3">
    <source>
        <dbReference type="ARBA" id="ARBA00022801"/>
    </source>
</evidence>
<dbReference type="InterPro" id="IPR050348">
    <property type="entry name" value="Protein-Tyr_Phosphatase"/>
</dbReference>